<proteinExistence type="predicted"/>
<dbReference type="Proteomes" id="UP000682733">
    <property type="component" value="Unassembled WGS sequence"/>
</dbReference>
<dbReference type="EMBL" id="CAJNOK010016829">
    <property type="protein sequence ID" value="CAF1252733.1"/>
    <property type="molecule type" value="Genomic_DNA"/>
</dbReference>
<dbReference type="AlphaFoldDB" id="A0A8S2ELH6"/>
<name>A0A8S2ELH6_9BILA</name>
<gene>
    <name evidence="1" type="ORF">OVA965_LOCUS26355</name>
    <name evidence="2" type="ORF">TMI583_LOCUS27095</name>
</gene>
<evidence type="ECO:0000313" key="1">
    <source>
        <dbReference type="EMBL" id="CAF1252733.1"/>
    </source>
</evidence>
<comment type="caution">
    <text evidence="1">The sequence shown here is derived from an EMBL/GenBank/DDBJ whole genome shotgun (WGS) entry which is preliminary data.</text>
</comment>
<evidence type="ECO:0000313" key="3">
    <source>
        <dbReference type="Proteomes" id="UP000677228"/>
    </source>
</evidence>
<reference evidence="1" key="1">
    <citation type="submission" date="2021-02" db="EMBL/GenBank/DDBJ databases">
        <authorList>
            <person name="Nowell W R."/>
        </authorList>
    </citation>
    <scope>NUCLEOTIDE SEQUENCE</scope>
</reference>
<protein>
    <submittedName>
        <fullName evidence="1">Uncharacterized protein</fullName>
    </submittedName>
</protein>
<dbReference type="EMBL" id="CAJOBA010038384">
    <property type="protein sequence ID" value="CAF4059851.1"/>
    <property type="molecule type" value="Genomic_DNA"/>
</dbReference>
<organism evidence="1 3">
    <name type="scientific">Didymodactylos carnosus</name>
    <dbReference type="NCBI Taxonomy" id="1234261"/>
    <lineage>
        <taxon>Eukaryota</taxon>
        <taxon>Metazoa</taxon>
        <taxon>Spiralia</taxon>
        <taxon>Gnathifera</taxon>
        <taxon>Rotifera</taxon>
        <taxon>Eurotatoria</taxon>
        <taxon>Bdelloidea</taxon>
        <taxon>Philodinida</taxon>
        <taxon>Philodinidae</taxon>
        <taxon>Didymodactylos</taxon>
    </lineage>
</organism>
<dbReference type="Proteomes" id="UP000677228">
    <property type="component" value="Unassembled WGS sequence"/>
</dbReference>
<accession>A0A8S2ELH6</accession>
<evidence type="ECO:0000313" key="2">
    <source>
        <dbReference type="EMBL" id="CAF4059851.1"/>
    </source>
</evidence>
<sequence length="310" mass="35330">MGNGCCGLCNKKAIEAQVAVLQTQNVEEKETPFGYVFIYPGVQTSNKTYTCPVLSIHTYRESLRKTEIGYEQTTYFTDKKKREQLGPVSTSKEESLSADEAVIIIPVEDIFSISYTSEIKKHVKAQDHSRLVPVAAKKSCCDAFRCCCCKKKKIQPIRENTIIEAKDARREITIHIEYSKYSNLDSASNARLLSSVDQVAFYQCRFTSDTTLKFYLINNTEFEQANFNRKKDQAESLCRTIMQLKAMRVNNYPDPEELQKIIHQPISEVFGDPLAERVHSIRTQKEFGTHGEPSVTTETFTAFTVRPDNE</sequence>